<comment type="caution">
    <text evidence="1">The sequence shown here is derived from an EMBL/GenBank/DDBJ whole genome shotgun (WGS) entry which is preliminary data.</text>
</comment>
<dbReference type="EMBL" id="JALKII010000005">
    <property type="protein sequence ID" value="MCK0537826.1"/>
    <property type="molecule type" value="Genomic_DNA"/>
</dbReference>
<protein>
    <submittedName>
        <fullName evidence="1">DUF1289 domain-containing protein</fullName>
    </submittedName>
</protein>
<proteinExistence type="predicted"/>
<evidence type="ECO:0000313" key="2">
    <source>
        <dbReference type="Proteomes" id="UP001165524"/>
    </source>
</evidence>
<accession>A0ABT0E7L3</accession>
<dbReference type="PANTHER" id="PTHR35175:SF2">
    <property type="entry name" value="DUF1289 DOMAIN-CONTAINING PROTEIN"/>
    <property type="match status" value="1"/>
</dbReference>
<gene>
    <name evidence="1" type="ORF">MU846_08900</name>
</gene>
<keyword evidence="2" id="KW-1185">Reference proteome</keyword>
<organism evidence="1 2">
    <name type="scientific">Alcanivorax quisquiliarum</name>
    <dbReference type="NCBI Taxonomy" id="2933565"/>
    <lineage>
        <taxon>Bacteria</taxon>
        <taxon>Pseudomonadati</taxon>
        <taxon>Pseudomonadota</taxon>
        <taxon>Gammaproteobacteria</taxon>
        <taxon>Oceanospirillales</taxon>
        <taxon>Alcanivoracaceae</taxon>
        <taxon>Alcanivorax</taxon>
    </lineage>
</organism>
<evidence type="ECO:0000313" key="1">
    <source>
        <dbReference type="EMBL" id="MCK0537826.1"/>
    </source>
</evidence>
<dbReference type="Pfam" id="PF06945">
    <property type="entry name" value="DUF1289"/>
    <property type="match status" value="1"/>
</dbReference>
<dbReference type="PANTHER" id="PTHR35175">
    <property type="entry name" value="DUF1289 DOMAIN-CONTAINING PROTEIN"/>
    <property type="match status" value="1"/>
</dbReference>
<sequence>MADTVASPCVSICALDGDDLCVGCFRTGNEISYWGRLPAPWQREVLARSQQRMAGQPASCVVAQARAEGSL</sequence>
<name>A0ABT0E7L3_9GAMM</name>
<dbReference type="Proteomes" id="UP001165524">
    <property type="component" value="Unassembled WGS sequence"/>
</dbReference>
<dbReference type="InterPro" id="IPR010710">
    <property type="entry name" value="DUF1289"/>
</dbReference>
<reference evidence="1" key="1">
    <citation type="submission" date="2022-04" db="EMBL/GenBank/DDBJ databases">
        <title>Alcanivorax sp. CY1518 draft genome sequence.</title>
        <authorList>
            <person name="Zhao G."/>
            <person name="An M."/>
        </authorList>
    </citation>
    <scope>NUCLEOTIDE SEQUENCE</scope>
    <source>
        <strain evidence="1">CY1518</strain>
    </source>
</reference>